<evidence type="ECO:0000256" key="8">
    <source>
        <dbReference type="ARBA" id="ARBA00023136"/>
    </source>
</evidence>
<feature type="transmembrane region" description="Helical" evidence="9">
    <location>
        <begin position="192"/>
        <end position="212"/>
    </location>
</feature>
<keyword evidence="7" id="KW-0625">Polysaccharide transport</keyword>
<feature type="transmembrane region" description="Helical" evidence="9">
    <location>
        <begin position="140"/>
        <end position="159"/>
    </location>
</feature>
<keyword evidence="12" id="KW-1185">Reference proteome</keyword>
<evidence type="ECO:0000259" key="10">
    <source>
        <dbReference type="Pfam" id="PF01061"/>
    </source>
</evidence>
<reference evidence="11 12" key="2">
    <citation type="journal article" date="2014" name="FEMS Microbiol. Lett.">
        <title>Draft genomic DNA sequence of the facultatively methylotrophic bacterium Acidomonas methanolica type strain MB58.</title>
        <authorList>
            <person name="Higashiura N."/>
            <person name="Hadano H."/>
            <person name="Hirakawa H."/>
            <person name="Matsutani M."/>
            <person name="Takabe S."/>
            <person name="Matsushita K."/>
            <person name="Azuma Y."/>
        </authorList>
    </citation>
    <scope>NUCLEOTIDE SEQUENCE [LARGE SCALE GENOMIC DNA]</scope>
    <source>
        <strain evidence="11 12">MB58</strain>
    </source>
</reference>
<dbReference type="GO" id="GO:0005886">
    <property type="term" value="C:plasma membrane"/>
    <property type="evidence" value="ECO:0007669"/>
    <property type="project" value="UniProtKB-SubCell"/>
</dbReference>
<evidence type="ECO:0000256" key="3">
    <source>
        <dbReference type="ARBA" id="ARBA00022448"/>
    </source>
</evidence>
<evidence type="ECO:0000256" key="9">
    <source>
        <dbReference type="SAM" id="Phobius"/>
    </source>
</evidence>
<keyword evidence="4" id="KW-1003">Cell membrane</keyword>
<dbReference type="GO" id="GO:0140359">
    <property type="term" value="F:ABC-type transporter activity"/>
    <property type="evidence" value="ECO:0007669"/>
    <property type="project" value="InterPro"/>
</dbReference>
<evidence type="ECO:0000313" key="12">
    <source>
        <dbReference type="Proteomes" id="UP000019760"/>
    </source>
</evidence>
<gene>
    <name evidence="11" type="ORF">Amme_109_001</name>
</gene>
<dbReference type="Pfam" id="PF01061">
    <property type="entry name" value="ABC2_membrane"/>
    <property type="match status" value="1"/>
</dbReference>
<feature type="transmembrane region" description="Helical" evidence="9">
    <location>
        <begin position="113"/>
        <end position="134"/>
    </location>
</feature>
<feature type="transmembrane region" description="Helical" evidence="9">
    <location>
        <begin position="218"/>
        <end position="240"/>
    </location>
</feature>
<evidence type="ECO:0000256" key="6">
    <source>
        <dbReference type="ARBA" id="ARBA00022989"/>
    </source>
</evidence>
<dbReference type="EMBL" id="BAND01000108">
    <property type="protein sequence ID" value="GAJ30157.1"/>
    <property type="molecule type" value="Genomic_DNA"/>
</dbReference>
<dbReference type="InterPro" id="IPR013525">
    <property type="entry name" value="ABC2_TM"/>
</dbReference>
<evidence type="ECO:0000256" key="7">
    <source>
        <dbReference type="ARBA" id="ARBA00023047"/>
    </source>
</evidence>
<evidence type="ECO:0000256" key="1">
    <source>
        <dbReference type="ARBA" id="ARBA00004651"/>
    </source>
</evidence>
<proteinExistence type="inferred from homology"/>
<comment type="caution">
    <text evidence="11">The sequence shown here is derived from an EMBL/GenBank/DDBJ whole genome shotgun (WGS) entry which is preliminary data.</text>
</comment>
<comment type="similarity">
    <text evidence="2">Belongs to the ABC-2 integral membrane protein family.</text>
</comment>
<dbReference type="PANTHER" id="PTHR30413">
    <property type="entry name" value="INNER MEMBRANE TRANSPORT PERMEASE"/>
    <property type="match status" value="1"/>
</dbReference>
<dbReference type="AlphaFoldDB" id="A0A023D7J5"/>
<dbReference type="PANTHER" id="PTHR30413:SF10">
    <property type="entry name" value="CAPSULE POLYSACCHARIDE EXPORT INNER-MEMBRANE PROTEIN CTRC"/>
    <property type="match status" value="1"/>
</dbReference>
<name>A0A023D7J5_ACIMT</name>
<reference evidence="12" key="1">
    <citation type="journal article" date="2014" name="FEMS Microbiol. Lett.">
        <title>Draft Genomic DNA Sequence of the Facultatively Methylotrophic Bacterium Acidomonas methanolica type strain MB58.</title>
        <authorList>
            <person name="Higashiura N."/>
            <person name="Hadano H."/>
            <person name="Hirakawa H."/>
            <person name="Matsutani M."/>
            <person name="Takabe S."/>
            <person name="Matsushita K."/>
            <person name="Azuma Y."/>
        </authorList>
    </citation>
    <scope>NUCLEOTIDE SEQUENCE [LARGE SCALE GENOMIC DNA]</scope>
    <source>
        <strain evidence="12">MB58</strain>
    </source>
</reference>
<evidence type="ECO:0000256" key="2">
    <source>
        <dbReference type="ARBA" id="ARBA00007783"/>
    </source>
</evidence>
<evidence type="ECO:0000313" key="11">
    <source>
        <dbReference type="EMBL" id="GAJ30157.1"/>
    </source>
</evidence>
<accession>A0A023D7J5</accession>
<keyword evidence="7" id="KW-0762">Sugar transport</keyword>
<organism evidence="11 12">
    <name type="scientific">Acidomonas methanolica NBRC 104435</name>
    <dbReference type="NCBI Taxonomy" id="1231351"/>
    <lineage>
        <taxon>Bacteria</taxon>
        <taxon>Pseudomonadati</taxon>
        <taxon>Pseudomonadota</taxon>
        <taxon>Alphaproteobacteria</taxon>
        <taxon>Acetobacterales</taxon>
        <taxon>Acetobacteraceae</taxon>
        <taxon>Acidomonas</taxon>
    </lineage>
</organism>
<protein>
    <submittedName>
        <fullName evidence="11">ABC transporter polysaccharide/O-antigene exporter</fullName>
    </submittedName>
</protein>
<dbReference type="GO" id="GO:0015920">
    <property type="term" value="P:lipopolysaccharide transport"/>
    <property type="evidence" value="ECO:0007669"/>
    <property type="project" value="TreeGrafter"/>
</dbReference>
<evidence type="ECO:0000256" key="4">
    <source>
        <dbReference type="ARBA" id="ARBA00022475"/>
    </source>
</evidence>
<sequence length="333" mass="37565">MIAFPRVLSWGEMREWGREIKSPLGELRATRYSLSWQVLNERKGPIVVMRASSGSVCSGDSEPVLDLRPLRWSDQLLAAWRDIRWAFSLFPLALSLGWLDIKLRYRGSVLGPFWLTISTIVMVGALGVLYARLLHMDLRGFLPFLSLSLVLWGYISTLANEGPGTFVQQAALIHSARMPVSGHVLRAIIRNLLVLAHNIVVIVIVFAIFHVMPRHGLLILPAFALWLADSAALTLLLGLIGARFRDIPPLVAALMQILFFVTPIIWRPELLQGSRHILLFDPFYPLIECVREPLLGALPSRTIWEAALLHSVLLWSVTLVLFARFRARVAYWV</sequence>
<keyword evidence="6 9" id="KW-1133">Transmembrane helix</keyword>
<feature type="transmembrane region" description="Helical" evidence="9">
    <location>
        <begin position="303"/>
        <end position="323"/>
    </location>
</feature>
<feature type="transmembrane region" description="Helical" evidence="9">
    <location>
        <begin position="247"/>
        <end position="266"/>
    </location>
</feature>
<dbReference type="Proteomes" id="UP000019760">
    <property type="component" value="Unassembled WGS sequence"/>
</dbReference>
<keyword evidence="5 9" id="KW-0812">Transmembrane</keyword>
<keyword evidence="8 9" id="KW-0472">Membrane</keyword>
<evidence type="ECO:0000256" key="5">
    <source>
        <dbReference type="ARBA" id="ARBA00022692"/>
    </source>
</evidence>
<comment type="subcellular location">
    <subcellularLocation>
        <location evidence="1">Cell membrane</location>
        <topology evidence="1">Multi-pass membrane protein</topology>
    </subcellularLocation>
</comment>
<feature type="domain" description="ABC-2 type transporter transmembrane" evidence="10">
    <location>
        <begin position="96"/>
        <end position="292"/>
    </location>
</feature>
<dbReference type="GO" id="GO:0015774">
    <property type="term" value="P:polysaccharide transport"/>
    <property type="evidence" value="ECO:0007669"/>
    <property type="project" value="UniProtKB-KW"/>
</dbReference>
<keyword evidence="3" id="KW-0813">Transport</keyword>